<organism evidence="1 2">
    <name type="scientific">Aegilops tauschii subsp. strangulata</name>
    <name type="common">Goatgrass</name>
    <dbReference type="NCBI Taxonomy" id="200361"/>
    <lineage>
        <taxon>Eukaryota</taxon>
        <taxon>Viridiplantae</taxon>
        <taxon>Streptophyta</taxon>
        <taxon>Embryophyta</taxon>
        <taxon>Tracheophyta</taxon>
        <taxon>Spermatophyta</taxon>
        <taxon>Magnoliopsida</taxon>
        <taxon>Liliopsida</taxon>
        <taxon>Poales</taxon>
        <taxon>Poaceae</taxon>
        <taxon>BOP clade</taxon>
        <taxon>Pooideae</taxon>
        <taxon>Triticodae</taxon>
        <taxon>Triticeae</taxon>
        <taxon>Triticinae</taxon>
        <taxon>Aegilops</taxon>
    </lineage>
</organism>
<dbReference type="Proteomes" id="UP000015105">
    <property type="component" value="Chromosome 7D"/>
</dbReference>
<dbReference type="EnsemblPlants" id="AET7Gv20359300.1">
    <property type="protein sequence ID" value="AET7Gv20359300.1"/>
    <property type="gene ID" value="AET7Gv20359300"/>
</dbReference>
<proteinExistence type="predicted"/>
<reference evidence="2" key="2">
    <citation type="journal article" date="2017" name="Nat. Plants">
        <title>The Aegilops tauschii genome reveals multiple impacts of transposons.</title>
        <authorList>
            <person name="Zhao G."/>
            <person name="Zou C."/>
            <person name="Li K."/>
            <person name="Wang K."/>
            <person name="Li T."/>
            <person name="Gao L."/>
            <person name="Zhang X."/>
            <person name="Wang H."/>
            <person name="Yang Z."/>
            <person name="Liu X."/>
            <person name="Jiang W."/>
            <person name="Mao L."/>
            <person name="Kong X."/>
            <person name="Jiao Y."/>
            <person name="Jia J."/>
        </authorList>
    </citation>
    <scope>NUCLEOTIDE SEQUENCE [LARGE SCALE GENOMIC DNA]</scope>
    <source>
        <strain evidence="2">cv. AL8/78</strain>
    </source>
</reference>
<sequence>MDIATSSMLGDLSQWVMKHYDPEMSQLVIPERGKIPFDAISVHRIWGPPNRGRKVCYVN</sequence>
<dbReference type="Gramene" id="AET7Gv20359300.1">
    <property type="protein sequence ID" value="AET7Gv20359300.1"/>
    <property type="gene ID" value="AET7Gv20359300"/>
</dbReference>
<reference evidence="1" key="3">
    <citation type="journal article" date="2017" name="Nature">
        <title>Genome sequence of the progenitor of the wheat D genome Aegilops tauschii.</title>
        <authorList>
            <person name="Luo M.C."/>
            <person name="Gu Y.Q."/>
            <person name="Puiu D."/>
            <person name="Wang H."/>
            <person name="Twardziok S.O."/>
            <person name="Deal K.R."/>
            <person name="Huo N."/>
            <person name="Zhu T."/>
            <person name="Wang L."/>
            <person name="Wang Y."/>
            <person name="McGuire P.E."/>
            <person name="Liu S."/>
            <person name="Long H."/>
            <person name="Ramasamy R.K."/>
            <person name="Rodriguez J.C."/>
            <person name="Van S.L."/>
            <person name="Yuan L."/>
            <person name="Wang Z."/>
            <person name="Xia Z."/>
            <person name="Xiao L."/>
            <person name="Anderson O.D."/>
            <person name="Ouyang S."/>
            <person name="Liang Y."/>
            <person name="Zimin A.V."/>
            <person name="Pertea G."/>
            <person name="Qi P."/>
            <person name="Bennetzen J.L."/>
            <person name="Dai X."/>
            <person name="Dawson M.W."/>
            <person name="Muller H.G."/>
            <person name="Kugler K."/>
            <person name="Rivarola-Duarte L."/>
            <person name="Spannagl M."/>
            <person name="Mayer K.F.X."/>
            <person name="Lu F.H."/>
            <person name="Bevan M.W."/>
            <person name="Leroy P."/>
            <person name="Li P."/>
            <person name="You F.M."/>
            <person name="Sun Q."/>
            <person name="Liu Z."/>
            <person name="Lyons E."/>
            <person name="Wicker T."/>
            <person name="Salzberg S.L."/>
            <person name="Devos K.M."/>
            <person name="Dvorak J."/>
        </authorList>
    </citation>
    <scope>NUCLEOTIDE SEQUENCE [LARGE SCALE GENOMIC DNA]</scope>
    <source>
        <strain evidence="1">cv. AL8/78</strain>
    </source>
</reference>
<reference evidence="1" key="5">
    <citation type="journal article" date="2021" name="G3 (Bethesda)">
        <title>Aegilops tauschii genome assembly Aet v5.0 features greater sequence contiguity and improved annotation.</title>
        <authorList>
            <person name="Wang L."/>
            <person name="Zhu T."/>
            <person name="Rodriguez J.C."/>
            <person name="Deal K.R."/>
            <person name="Dubcovsky J."/>
            <person name="McGuire P.E."/>
            <person name="Lux T."/>
            <person name="Spannagl M."/>
            <person name="Mayer K.F.X."/>
            <person name="Baldrich P."/>
            <person name="Meyers B.C."/>
            <person name="Huo N."/>
            <person name="Gu Y.Q."/>
            <person name="Zhou H."/>
            <person name="Devos K.M."/>
            <person name="Bennetzen J.L."/>
            <person name="Unver T."/>
            <person name="Budak H."/>
            <person name="Gulick P.J."/>
            <person name="Galiba G."/>
            <person name="Kalapos B."/>
            <person name="Nelson D.R."/>
            <person name="Li P."/>
            <person name="You F.M."/>
            <person name="Luo M.C."/>
            <person name="Dvorak J."/>
        </authorList>
    </citation>
    <scope>NUCLEOTIDE SEQUENCE [LARGE SCALE GENOMIC DNA]</scope>
    <source>
        <strain evidence="1">cv. AL8/78</strain>
    </source>
</reference>
<dbReference type="AlphaFoldDB" id="A0A453QWM4"/>
<evidence type="ECO:0000313" key="1">
    <source>
        <dbReference type="EnsemblPlants" id="AET7Gv20359300.1"/>
    </source>
</evidence>
<reference evidence="2" key="1">
    <citation type="journal article" date="2014" name="Science">
        <title>Ancient hybridizations among the ancestral genomes of bread wheat.</title>
        <authorList>
            <consortium name="International Wheat Genome Sequencing Consortium,"/>
            <person name="Marcussen T."/>
            <person name="Sandve S.R."/>
            <person name="Heier L."/>
            <person name="Spannagl M."/>
            <person name="Pfeifer M."/>
            <person name="Jakobsen K.S."/>
            <person name="Wulff B.B."/>
            <person name="Steuernagel B."/>
            <person name="Mayer K.F."/>
            <person name="Olsen O.A."/>
        </authorList>
    </citation>
    <scope>NUCLEOTIDE SEQUENCE [LARGE SCALE GENOMIC DNA]</scope>
    <source>
        <strain evidence="2">cv. AL8/78</strain>
    </source>
</reference>
<evidence type="ECO:0000313" key="2">
    <source>
        <dbReference type="Proteomes" id="UP000015105"/>
    </source>
</evidence>
<keyword evidence="2" id="KW-1185">Reference proteome</keyword>
<accession>A0A453QWM4</accession>
<protein>
    <submittedName>
        <fullName evidence="1">Uncharacterized protein</fullName>
    </submittedName>
</protein>
<name>A0A453QWM4_AEGTS</name>
<reference evidence="1" key="4">
    <citation type="submission" date="2019-03" db="UniProtKB">
        <authorList>
            <consortium name="EnsemblPlants"/>
        </authorList>
    </citation>
    <scope>IDENTIFICATION</scope>
</reference>